<evidence type="ECO:0000313" key="4">
    <source>
        <dbReference type="Proteomes" id="UP001209878"/>
    </source>
</evidence>
<dbReference type="InterPro" id="IPR000742">
    <property type="entry name" value="EGF"/>
</dbReference>
<reference evidence="3" key="1">
    <citation type="journal article" date="2023" name="Mol. Biol. Evol.">
        <title>Third-Generation Sequencing Reveals the Adaptive Role of the Epigenome in Three Deep-Sea Polychaetes.</title>
        <authorList>
            <person name="Perez M."/>
            <person name="Aroh O."/>
            <person name="Sun Y."/>
            <person name="Lan Y."/>
            <person name="Juniper S.K."/>
            <person name="Young C.R."/>
            <person name="Angers B."/>
            <person name="Qian P.Y."/>
        </authorList>
    </citation>
    <scope>NUCLEOTIDE SEQUENCE</scope>
    <source>
        <strain evidence="3">R07B-5</strain>
    </source>
</reference>
<comment type="caution">
    <text evidence="3">The sequence shown here is derived from an EMBL/GenBank/DDBJ whole genome shotgun (WGS) entry which is preliminary data.</text>
</comment>
<dbReference type="Gene3D" id="2.170.140.10">
    <property type="entry name" value="Chitin binding domain"/>
    <property type="match status" value="1"/>
</dbReference>
<name>A0AAD9UIB1_RIDPI</name>
<keyword evidence="4" id="KW-1185">Reference proteome</keyword>
<feature type="domain" description="EGF-like" evidence="2">
    <location>
        <begin position="23"/>
        <end position="54"/>
    </location>
</feature>
<organism evidence="3 4">
    <name type="scientific">Ridgeia piscesae</name>
    <name type="common">Tubeworm</name>
    <dbReference type="NCBI Taxonomy" id="27915"/>
    <lineage>
        <taxon>Eukaryota</taxon>
        <taxon>Metazoa</taxon>
        <taxon>Spiralia</taxon>
        <taxon>Lophotrochozoa</taxon>
        <taxon>Annelida</taxon>
        <taxon>Polychaeta</taxon>
        <taxon>Sedentaria</taxon>
        <taxon>Canalipalpata</taxon>
        <taxon>Sabellida</taxon>
        <taxon>Siboglinidae</taxon>
        <taxon>Ridgeia</taxon>
    </lineage>
</organism>
<dbReference type="Pfam" id="PF00008">
    <property type="entry name" value="EGF"/>
    <property type="match status" value="1"/>
</dbReference>
<dbReference type="EMBL" id="JAODUO010000077">
    <property type="protein sequence ID" value="KAK2190524.1"/>
    <property type="molecule type" value="Genomic_DNA"/>
</dbReference>
<keyword evidence="1" id="KW-0245">EGF-like domain</keyword>
<dbReference type="Gene3D" id="2.10.25.10">
    <property type="entry name" value="Laminin"/>
    <property type="match status" value="1"/>
</dbReference>
<sequence>MSSTRRTTAVSTTRRTTAVPTYAPGSCQPNPCKNNGRCVALPGNKYQCVCRKCGCSTTEPYGDCVIDESTICKDEDPSATTYLVAHPYLCTKFYDCKPGVTYKREQDVYMAINGDHVFNPYTDDSDFRKNVNCSTEIGTFCYMYVTI</sequence>
<accession>A0AAD9UIB1</accession>
<evidence type="ECO:0000256" key="1">
    <source>
        <dbReference type="PROSITE-ProRule" id="PRU00076"/>
    </source>
</evidence>
<protein>
    <recommendedName>
        <fullName evidence="2">EGF-like domain-containing protein</fullName>
    </recommendedName>
</protein>
<evidence type="ECO:0000259" key="2">
    <source>
        <dbReference type="PROSITE" id="PS50026"/>
    </source>
</evidence>
<proteinExistence type="predicted"/>
<comment type="caution">
    <text evidence="1">Lacks conserved residue(s) required for the propagation of feature annotation.</text>
</comment>
<dbReference type="AlphaFoldDB" id="A0AAD9UIB1"/>
<dbReference type="PROSITE" id="PS50026">
    <property type="entry name" value="EGF_3"/>
    <property type="match status" value="1"/>
</dbReference>
<gene>
    <name evidence="3" type="ORF">NP493_77g02034</name>
</gene>
<evidence type="ECO:0000313" key="3">
    <source>
        <dbReference type="EMBL" id="KAK2190524.1"/>
    </source>
</evidence>
<dbReference type="Proteomes" id="UP001209878">
    <property type="component" value="Unassembled WGS sequence"/>
</dbReference>